<reference evidence="1" key="1">
    <citation type="submission" date="2019-10" db="EMBL/GenBank/DDBJ databases">
        <authorList>
            <consortium name="DOE Joint Genome Institute"/>
            <person name="Kuo A."/>
            <person name="Miyauchi S."/>
            <person name="Kiss E."/>
            <person name="Drula E."/>
            <person name="Kohler A."/>
            <person name="Sanchez-Garcia M."/>
            <person name="Andreopoulos B."/>
            <person name="Barry K.W."/>
            <person name="Bonito G."/>
            <person name="Buee M."/>
            <person name="Carver A."/>
            <person name="Chen C."/>
            <person name="Cichocki N."/>
            <person name="Clum A."/>
            <person name="Culley D."/>
            <person name="Crous P.W."/>
            <person name="Fauchery L."/>
            <person name="Girlanda M."/>
            <person name="Hayes R."/>
            <person name="Keri Z."/>
            <person name="Labutti K."/>
            <person name="Lipzen A."/>
            <person name="Lombard V."/>
            <person name="Magnuson J."/>
            <person name="Maillard F."/>
            <person name="Morin E."/>
            <person name="Murat C."/>
            <person name="Nolan M."/>
            <person name="Ohm R."/>
            <person name="Pangilinan J."/>
            <person name="Pereira M."/>
            <person name="Perotto S."/>
            <person name="Peter M."/>
            <person name="Riley R."/>
            <person name="Sitrit Y."/>
            <person name="Stielow B."/>
            <person name="Szollosi G."/>
            <person name="Zifcakova L."/>
            <person name="Stursova M."/>
            <person name="Spatafora J.W."/>
            <person name="Tedersoo L."/>
            <person name="Vaario L.-M."/>
            <person name="Yamada A."/>
            <person name="Yan M."/>
            <person name="Wang P."/>
            <person name="Xu J."/>
            <person name="Bruns T."/>
            <person name="Baldrian P."/>
            <person name="Vilgalys R."/>
            <person name="Henrissat B."/>
            <person name="Grigoriev I.V."/>
            <person name="Hibbett D."/>
            <person name="Nagy L.G."/>
            <person name="Martin F.M."/>
        </authorList>
    </citation>
    <scope>NUCLEOTIDE SEQUENCE</scope>
    <source>
        <strain evidence="1">P2</strain>
    </source>
</reference>
<comment type="caution">
    <text evidence="1">The sequence shown here is derived from an EMBL/GenBank/DDBJ whole genome shotgun (WGS) entry which is preliminary data.</text>
</comment>
<accession>A0ACB6ZJX6</accession>
<reference evidence="1" key="2">
    <citation type="journal article" date="2020" name="Nat. Commun.">
        <title>Large-scale genome sequencing of mycorrhizal fungi provides insights into the early evolution of symbiotic traits.</title>
        <authorList>
            <person name="Miyauchi S."/>
            <person name="Kiss E."/>
            <person name="Kuo A."/>
            <person name="Drula E."/>
            <person name="Kohler A."/>
            <person name="Sanchez-Garcia M."/>
            <person name="Morin E."/>
            <person name="Andreopoulos B."/>
            <person name="Barry K.W."/>
            <person name="Bonito G."/>
            <person name="Buee M."/>
            <person name="Carver A."/>
            <person name="Chen C."/>
            <person name="Cichocki N."/>
            <person name="Clum A."/>
            <person name="Culley D."/>
            <person name="Crous P.W."/>
            <person name="Fauchery L."/>
            <person name="Girlanda M."/>
            <person name="Hayes R.D."/>
            <person name="Keri Z."/>
            <person name="LaButti K."/>
            <person name="Lipzen A."/>
            <person name="Lombard V."/>
            <person name="Magnuson J."/>
            <person name="Maillard F."/>
            <person name="Murat C."/>
            <person name="Nolan M."/>
            <person name="Ohm R.A."/>
            <person name="Pangilinan J."/>
            <person name="Pereira M.F."/>
            <person name="Perotto S."/>
            <person name="Peter M."/>
            <person name="Pfister S."/>
            <person name="Riley R."/>
            <person name="Sitrit Y."/>
            <person name="Stielow J.B."/>
            <person name="Szollosi G."/>
            <person name="Zifcakova L."/>
            <person name="Stursova M."/>
            <person name="Spatafora J.W."/>
            <person name="Tedersoo L."/>
            <person name="Vaario L.M."/>
            <person name="Yamada A."/>
            <person name="Yan M."/>
            <person name="Wang P."/>
            <person name="Xu J."/>
            <person name="Bruns T."/>
            <person name="Baldrian P."/>
            <person name="Vilgalys R."/>
            <person name="Dunand C."/>
            <person name="Henrissat B."/>
            <person name="Grigoriev I.V."/>
            <person name="Hibbett D."/>
            <person name="Nagy L.G."/>
            <person name="Martin F.M."/>
        </authorList>
    </citation>
    <scope>NUCLEOTIDE SEQUENCE</scope>
    <source>
        <strain evidence="1">P2</strain>
    </source>
</reference>
<protein>
    <submittedName>
        <fullName evidence="1">Uncharacterized protein</fullName>
    </submittedName>
</protein>
<keyword evidence="2" id="KW-1185">Reference proteome</keyword>
<sequence length="148" mass="16598">MPTFGPPFHTADTYGIFQQLHVTTKRRSFPQPLCLTNGAENLSQWMCGYAVTICPHWSVSSDPLLLRMFPPPTCLHSFLLSLVLLAGICALFGYIDTPHWVVGIRSFFSCCITCAPFDQLCRSGSLKKPQQRTDGLTTSCIYTKDMWT</sequence>
<name>A0ACB6ZJX6_THEGA</name>
<dbReference type="Proteomes" id="UP000886501">
    <property type="component" value="Unassembled WGS sequence"/>
</dbReference>
<evidence type="ECO:0000313" key="1">
    <source>
        <dbReference type="EMBL" id="KAF9649907.1"/>
    </source>
</evidence>
<proteinExistence type="predicted"/>
<gene>
    <name evidence="1" type="ORF">BDM02DRAFT_1696348</name>
</gene>
<evidence type="ECO:0000313" key="2">
    <source>
        <dbReference type="Proteomes" id="UP000886501"/>
    </source>
</evidence>
<dbReference type="EMBL" id="MU117991">
    <property type="protein sequence ID" value="KAF9649907.1"/>
    <property type="molecule type" value="Genomic_DNA"/>
</dbReference>
<organism evidence="1 2">
    <name type="scientific">Thelephora ganbajun</name>
    <name type="common">Ganba fungus</name>
    <dbReference type="NCBI Taxonomy" id="370292"/>
    <lineage>
        <taxon>Eukaryota</taxon>
        <taxon>Fungi</taxon>
        <taxon>Dikarya</taxon>
        <taxon>Basidiomycota</taxon>
        <taxon>Agaricomycotina</taxon>
        <taxon>Agaricomycetes</taxon>
        <taxon>Thelephorales</taxon>
        <taxon>Thelephoraceae</taxon>
        <taxon>Thelephora</taxon>
    </lineage>
</organism>